<dbReference type="PANTHER" id="PTHR11200">
    <property type="entry name" value="INOSITOL 5-PHOSPHATASE"/>
    <property type="match status" value="1"/>
</dbReference>
<dbReference type="InterPro" id="IPR036691">
    <property type="entry name" value="Endo/exonu/phosph_ase_sf"/>
</dbReference>
<evidence type="ECO:0000259" key="2">
    <source>
        <dbReference type="SMART" id="SM00128"/>
    </source>
</evidence>
<reference evidence="3 4" key="1">
    <citation type="submission" date="2017-03" db="EMBL/GenBank/DDBJ databases">
        <title>Genomes of endolithic fungi from Antarctica.</title>
        <authorList>
            <person name="Coleine C."/>
            <person name="Masonjones S."/>
            <person name="Stajich J.E."/>
        </authorList>
    </citation>
    <scope>NUCLEOTIDE SEQUENCE [LARGE SCALE GENOMIC DNA]</scope>
    <source>
        <strain evidence="3 4">CCFEE 6315</strain>
    </source>
</reference>
<proteinExistence type="predicted"/>
<evidence type="ECO:0000256" key="1">
    <source>
        <dbReference type="SAM" id="MobiDB-lite"/>
    </source>
</evidence>
<feature type="region of interest" description="Disordered" evidence="1">
    <location>
        <begin position="362"/>
        <end position="407"/>
    </location>
</feature>
<dbReference type="AlphaFoldDB" id="A0A4U0TL76"/>
<feature type="compositionally biased region" description="Acidic residues" evidence="1">
    <location>
        <begin position="543"/>
        <end position="554"/>
    </location>
</feature>
<comment type="caution">
    <text evidence="3">The sequence shown here is derived from an EMBL/GenBank/DDBJ whole genome shotgun (WGS) entry which is preliminary data.</text>
</comment>
<dbReference type="GO" id="GO:0046856">
    <property type="term" value="P:phosphatidylinositol dephosphorylation"/>
    <property type="evidence" value="ECO:0007669"/>
    <property type="project" value="InterPro"/>
</dbReference>
<keyword evidence="4" id="KW-1185">Reference proteome</keyword>
<dbReference type="InterPro" id="IPR000300">
    <property type="entry name" value="IPPc"/>
</dbReference>
<evidence type="ECO:0000313" key="3">
    <source>
        <dbReference type="EMBL" id="TKA22660.1"/>
    </source>
</evidence>
<name>A0A4U0TL76_9PEZI</name>
<feature type="compositionally biased region" description="Basic and acidic residues" evidence="1">
    <location>
        <begin position="499"/>
        <end position="514"/>
    </location>
</feature>
<feature type="compositionally biased region" description="Polar residues" evidence="1">
    <location>
        <begin position="7"/>
        <end position="16"/>
    </location>
</feature>
<feature type="region of interest" description="Disordered" evidence="1">
    <location>
        <begin position="642"/>
        <end position="679"/>
    </location>
</feature>
<sequence>MSDHSARTSGTRTAGSLMQDVPGAYPARSTTSLARPGTGSDDDGTAGGSNQTSLSDALHARRAEYIRPKQIRIKVGSWNVAAFKGTVRDVGDWFVGGKGVTETLGGLSLHGNDGEEGAQDEREDIAAQEARYKRKKATAPKNDAGSLPGGEEVGLYVLGLQEVVDVNSVTEALRPYTDSSVANKWKEEVQASLPDGYSLVAEQQLIGMFLLIYASPDVAKDVKNVSTTSVGTGVAGYMGNKGAVAARIVLGETTRVVFVNSHLSAGADKTSLERRNWDAAQIVSRTKFDPVQDTVNLNPMSGEQIGDEDFAFWCGDLNYRLQGIPGDDVRRLLMLHTRNEYDLGQASSRKIENELRASTEAVKRRVEARRSASSGSPHSVSASSPAPSRTSAESTRSNTTTNSPPETTIMDEVAASDDPSSLQTTLSSLLPHDELQEQMSRRKAFYDGWREGDITFLPTYKYDAGSVGVFDSSEKKRAPSWCDRILYRSRRNRLAYEERVRDEERARKKDEEMRANGMASAGDEEEILYDYDPDADGTAADSGGDDTGGDYAEYDEQHDGNGQDDTSLDPAMTEEDYQDALRLDYYTAHQRILSSDHKPLTAVFTFTYPAVVPTLKSQVHAAVVRELDQAENASRPSITVVIDPHNHQNDSSNSDDSHSDDSASSPDNHPSDNAVNLGPVRWGESKHRSLTLANTGPIPASWRLLPQPDHPTLLAPKWLDLTLTPLTHPLTPATPGSQLAPGESVTITLTLRILDLTMAQELNEHKIALDDVLILRVDGGRDHFIPVRGRWRATGLGRGFAKLGRGWEAVRGRPTAGEGEQESSVGARAAFATIPSPQPQTPEDELRRLTEAVEGLIVRCVAEWGMLHPSGASPTSDEEISPWQQNAFWPFRARTESSWPTAYSPDNEDEALHLQHLAHALRSLDTSQPALLPGLPPLQALEALSTLLSLFLRAIPEKLVPAAMSSEISGLLETWEREAKARKKGRRGFLGRVVVEQQADKIGVMEKRQSILEVLGREPARAEGFEGLVVLGRRSVAEVGAVMDGGPQAREQRVNALAGVLGGLIFAWSDAGRSKEVLGLFLAGDGEGNS</sequence>
<feature type="region of interest" description="Disordered" evidence="1">
    <location>
        <begin position="499"/>
        <end position="570"/>
    </location>
</feature>
<dbReference type="InterPro" id="IPR048869">
    <property type="entry name" value="OCRL-1_2_ASH"/>
</dbReference>
<dbReference type="Pfam" id="PF21310">
    <property type="entry name" value="OCRL-like_ASH"/>
    <property type="match status" value="1"/>
</dbReference>
<accession>A0A4U0TL76</accession>
<gene>
    <name evidence="3" type="ORF">B0A50_07669</name>
</gene>
<feature type="compositionally biased region" description="Low complexity" evidence="1">
    <location>
        <begin position="371"/>
        <end position="407"/>
    </location>
</feature>
<feature type="region of interest" description="Disordered" evidence="1">
    <location>
        <begin position="1"/>
        <end position="53"/>
    </location>
</feature>
<dbReference type="Pfam" id="PF22669">
    <property type="entry name" value="Exo_endo_phos2"/>
    <property type="match status" value="2"/>
</dbReference>
<dbReference type="Gene3D" id="2.60.40.10">
    <property type="entry name" value="Immunoglobulins"/>
    <property type="match status" value="1"/>
</dbReference>
<dbReference type="InterPro" id="IPR013783">
    <property type="entry name" value="Ig-like_fold"/>
</dbReference>
<dbReference type="SMART" id="SM00128">
    <property type="entry name" value="IPPc"/>
    <property type="match status" value="1"/>
</dbReference>
<dbReference type="PANTHER" id="PTHR11200:SF300">
    <property type="entry name" value="TYPE II INOSITOL 1,4,5-TRISPHOSPHATE 5-PHOSPHATASE"/>
    <property type="match status" value="1"/>
</dbReference>
<dbReference type="GO" id="GO:0004439">
    <property type="term" value="F:phosphatidylinositol-4,5-bisphosphate 5-phosphatase activity"/>
    <property type="evidence" value="ECO:0007669"/>
    <property type="project" value="TreeGrafter"/>
</dbReference>
<feature type="compositionally biased region" description="Acidic residues" evidence="1">
    <location>
        <begin position="522"/>
        <end position="535"/>
    </location>
</feature>
<organism evidence="3 4">
    <name type="scientific">Salinomyces thailandicus</name>
    <dbReference type="NCBI Taxonomy" id="706561"/>
    <lineage>
        <taxon>Eukaryota</taxon>
        <taxon>Fungi</taxon>
        <taxon>Dikarya</taxon>
        <taxon>Ascomycota</taxon>
        <taxon>Pezizomycotina</taxon>
        <taxon>Dothideomycetes</taxon>
        <taxon>Dothideomycetidae</taxon>
        <taxon>Mycosphaerellales</taxon>
        <taxon>Teratosphaeriaceae</taxon>
        <taxon>Salinomyces</taxon>
    </lineage>
</organism>
<evidence type="ECO:0000313" key="4">
    <source>
        <dbReference type="Proteomes" id="UP000308549"/>
    </source>
</evidence>
<dbReference type="OrthoDB" id="7862313at2759"/>
<dbReference type="Gene3D" id="3.60.10.10">
    <property type="entry name" value="Endonuclease/exonuclease/phosphatase"/>
    <property type="match status" value="1"/>
</dbReference>
<dbReference type="SUPFAM" id="SSF56219">
    <property type="entry name" value="DNase I-like"/>
    <property type="match status" value="1"/>
</dbReference>
<feature type="domain" description="Inositol polyphosphate-related phosphatase" evidence="2">
    <location>
        <begin position="69"/>
        <end position="512"/>
    </location>
</feature>
<dbReference type="EMBL" id="NAJL01000069">
    <property type="protein sequence ID" value="TKA22660.1"/>
    <property type="molecule type" value="Genomic_DNA"/>
</dbReference>
<feature type="compositionally biased region" description="Low complexity" evidence="1">
    <location>
        <begin position="662"/>
        <end position="673"/>
    </location>
</feature>
<protein>
    <recommendedName>
        <fullName evidence="2">Inositol polyphosphate-related phosphatase domain-containing protein</fullName>
    </recommendedName>
</protein>
<dbReference type="Proteomes" id="UP000308549">
    <property type="component" value="Unassembled WGS sequence"/>
</dbReference>
<dbReference type="InterPro" id="IPR046985">
    <property type="entry name" value="IP5"/>
</dbReference>